<evidence type="ECO:0000256" key="3">
    <source>
        <dbReference type="ARBA" id="ARBA00022507"/>
    </source>
</evidence>
<dbReference type="Pfam" id="PF02076">
    <property type="entry name" value="STE3"/>
    <property type="match status" value="1"/>
</dbReference>
<protein>
    <submittedName>
        <fullName evidence="12">Uncharacterized protein</fullName>
    </submittedName>
</protein>
<dbReference type="Proteomes" id="UP001295794">
    <property type="component" value="Unassembled WGS sequence"/>
</dbReference>
<evidence type="ECO:0000313" key="12">
    <source>
        <dbReference type="EMBL" id="CAK5271760.1"/>
    </source>
</evidence>
<dbReference type="EMBL" id="CAVNYO010000178">
    <property type="protein sequence ID" value="CAK5271882.1"/>
    <property type="molecule type" value="Genomic_DNA"/>
</dbReference>
<keyword evidence="5 11" id="KW-1133">Transmembrane helix</keyword>
<feature type="transmembrane region" description="Helical" evidence="11">
    <location>
        <begin position="259"/>
        <end position="283"/>
    </location>
</feature>
<dbReference type="InterPro" id="IPR001499">
    <property type="entry name" value="GPCR_STE3"/>
</dbReference>
<feature type="compositionally biased region" description="Low complexity" evidence="10">
    <location>
        <begin position="423"/>
        <end position="437"/>
    </location>
</feature>
<keyword evidence="14" id="KW-1185">Reference proteome</keyword>
<feature type="transmembrane region" description="Helical" evidence="11">
    <location>
        <begin position="153"/>
        <end position="180"/>
    </location>
</feature>
<comment type="subcellular location">
    <subcellularLocation>
        <location evidence="1">Membrane</location>
        <topology evidence="1">Multi-pass membrane protein</topology>
    </subcellularLocation>
</comment>
<evidence type="ECO:0000256" key="10">
    <source>
        <dbReference type="SAM" id="MobiDB-lite"/>
    </source>
</evidence>
<keyword evidence="8" id="KW-0675">Receptor</keyword>
<feature type="region of interest" description="Disordered" evidence="10">
    <location>
        <begin position="354"/>
        <end position="400"/>
    </location>
</feature>
<feature type="compositionally biased region" description="Low complexity" evidence="10">
    <location>
        <begin position="386"/>
        <end position="399"/>
    </location>
</feature>
<dbReference type="PANTHER" id="PTHR28097">
    <property type="entry name" value="PHEROMONE A FACTOR RECEPTOR"/>
    <property type="match status" value="1"/>
</dbReference>
<evidence type="ECO:0000313" key="14">
    <source>
        <dbReference type="Proteomes" id="UP001295794"/>
    </source>
</evidence>
<dbReference type="GO" id="GO:0005886">
    <property type="term" value="C:plasma membrane"/>
    <property type="evidence" value="ECO:0007669"/>
    <property type="project" value="TreeGrafter"/>
</dbReference>
<evidence type="ECO:0000256" key="6">
    <source>
        <dbReference type="ARBA" id="ARBA00023040"/>
    </source>
</evidence>
<evidence type="ECO:0000256" key="1">
    <source>
        <dbReference type="ARBA" id="ARBA00004141"/>
    </source>
</evidence>
<dbReference type="EMBL" id="CAVNYO010000174">
    <property type="protein sequence ID" value="CAK5271760.1"/>
    <property type="molecule type" value="Genomic_DNA"/>
</dbReference>
<dbReference type="PANTHER" id="PTHR28097:SF1">
    <property type="entry name" value="PHEROMONE A FACTOR RECEPTOR"/>
    <property type="match status" value="1"/>
</dbReference>
<accession>A0AAD2HBK4</accession>
<feature type="transmembrane region" description="Helical" evidence="11">
    <location>
        <begin position="113"/>
        <end position="133"/>
    </location>
</feature>
<evidence type="ECO:0000256" key="4">
    <source>
        <dbReference type="ARBA" id="ARBA00022692"/>
    </source>
</evidence>
<evidence type="ECO:0000256" key="9">
    <source>
        <dbReference type="ARBA" id="ARBA00023224"/>
    </source>
</evidence>
<keyword evidence="9" id="KW-0807">Transducer</keyword>
<feature type="compositionally biased region" description="Low complexity" evidence="10">
    <location>
        <begin position="359"/>
        <end position="376"/>
    </location>
</feature>
<dbReference type="PRINTS" id="PR00899">
    <property type="entry name" value="GPCRSTE3"/>
</dbReference>
<proteinExistence type="inferred from homology"/>
<feature type="transmembrane region" description="Helical" evidence="11">
    <location>
        <begin position="69"/>
        <end position="92"/>
    </location>
</feature>
<evidence type="ECO:0000256" key="2">
    <source>
        <dbReference type="ARBA" id="ARBA00011085"/>
    </source>
</evidence>
<keyword evidence="6" id="KW-0297">G-protein coupled receptor</keyword>
<dbReference type="GO" id="GO:0000750">
    <property type="term" value="P:pheromone-dependent signal transduction involved in conjugation with cellular fusion"/>
    <property type="evidence" value="ECO:0007669"/>
    <property type="project" value="TreeGrafter"/>
</dbReference>
<evidence type="ECO:0000313" key="13">
    <source>
        <dbReference type="EMBL" id="CAK5271882.1"/>
    </source>
</evidence>
<keyword evidence="7 11" id="KW-0472">Membrane</keyword>
<evidence type="ECO:0000256" key="8">
    <source>
        <dbReference type="ARBA" id="ARBA00023170"/>
    </source>
</evidence>
<comment type="similarity">
    <text evidence="2">Belongs to the G-protein coupled receptor 4 family.</text>
</comment>
<evidence type="ECO:0000256" key="11">
    <source>
        <dbReference type="SAM" id="Phobius"/>
    </source>
</evidence>
<gene>
    <name evidence="12" type="ORF">MYCIT1_LOCUS17049</name>
    <name evidence="13" type="ORF">MYCIT1_LOCUS17268</name>
</gene>
<comment type="caution">
    <text evidence="12">The sequence shown here is derived from an EMBL/GenBank/DDBJ whole genome shotgun (WGS) entry which is preliminary data.</text>
</comment>
<keyword evidence="3" id="KW-0589">Pheromone response</keyword>
<name>A0AAD2HBK4_9AGAR</name>
<evidence type="ECO:0000256" key="5">
    <source>
        <dbReference type="ARBA" id="ARBA00022989"/>
    </source>
</evidence>
<feature type="transmembrane region" description="Helical" evidence="11">
    <location>
        <begin position="6"/>
        <end position="24"/>
    </location>
</feature>
<organism evidence="12 14">
    <name type="scientific">Mycena citricolor</name>
    <dbReference type="NCBI Taxonomy" id="2018698"/>
    <lineage>
        <taxon>Eukaryota</taxon>
        <taxon>Fungi</taxon>
        <taxon>Dikarya</taxon>
        <taxon>Basidiomycota</taxon>
        <taxon>Agaricomycotina</taxon>
        <taxon>Agaricomycetes</taxon>
        <taxon>Agaricomycetidae</taxon>
        <taxon>Agaricales</taxon>
        <taxon>Marasmiineae</taxon>
        <taxon>Mycenaceae</taxon>
        <taxon>Mycena</taxon>
    </lineage>
</organism>
<evidence type="ECO:0000256" key="7">
    <source>
        <dbReference type="ARBA" id="ARBA00023136"/>
    </source>
</evidence>
<dbReference type="GO" id="GO:0004932">
    <property type="term" value="F:mating-type factor pheromone receptor activity"/>
    <property type="evidence" value="ECO:0007669"/>
    <property type="project" value="InterPro"/>
</dbReference>
<feature type="region of interest" description="Disordered" evidence="10">
    <location>
        <begin position="420"/>
        <end position="466"/>
    </location>
</feature>
<keyword evidence="4 11" id="KW-0812">Transmembrane</keyword>
<reference evidence="12" key="1">
    <citation type="submission" date="2023-11" db="EMBL/GenBank/DDBJ databases">
        <authorList>
            <person name="De Vega J J."/>
            <person name="De Vega J J."/>
        </authorList>
    </citation>
    <scope>NUCLEOTIDE SEQUENCE</scope>
</reference>
<sequence length="603" mass="65300">MSFMLPVLSFVCAGLLAVFLVSLLRQPTINTANVALVLWLLFGNIVHAVNAIVWAHGTDVNLLPVWCDIVTKLLLGVNVAVPGVCLCSARYLELLSSKRRIFPNSYSQRLHTLFDIALCYVLPVLYLALHFAVQDYRYDLVQGLGCSASIFRSIPTVLLMILPPLLLCIISLVLCAFAVYRLASMSKPRFSEHISSRTAISYSMFIRRLIKSALLTLCVTAVTCLPLAGPMPYSLSQFSQSLGDVSVVTQRWQVRVVELVWWSIPAMSIVYLLLSVLLGDGYAQVVSWLRLKTGSSNGTVPRSPVLALPMTSPPTPVSIQLRSGWDGMLDLECGRPKQPGKTLARLSVLLPTQRKSVSEAESSDSSSDGMLSRSSSKASLPPINTRSLARSPSSSAVSSPEDEAFLQATLTYLASPVAQRRGTPTPLLSTPVLSPNPSLSPDPRSPVTPRSRPTTPLHPLTNDLEQLPLKPRHVEQLKPKPQQSIPEDTASTCSSIWDAPWPLPPLLAPPPAVPPLRLKSDLKRPMVKRSPSIYSHAVSRAHSPTSSVSTIVPSAYAPSLYIPVLGESTTPPFEGSGSAIGSGCPKRAARGETVFITRTVEAI</sequence>
<dbReference type="AlphaFoldDB" id="A0AAD2HBK4"/>
<feature type="transmembrane region" description="Helical" evidence="11">
    <location>
        <begin position="36"/>
        <end position="57"/>
    </location>
</feature>